<dbReference type="EMBL" id="JBHSAV010000003">
    <property type="protein sequence ID" value="MFC3975227.1"/>
    <property type="molecule type" value="Genomic_DNA"/>
</dbReference>
<name>A0ABV8EGQ5_9BACT</name>
<proteinExistence type="predicted"/>
<evidence type="ECO:0000313" key="1">
    <source>
        <dbReference type="EMBL" id="MFC3975227.1"/>
    </source>
</evidence>
<sequence length="107" mass="12358">MRLFFFVLIILTVSCKNESVGQFSNLTLDDSNTITLPVDKVSSNFKVLSQYHYNVKNKEEYLIHINTFPSDPNYIFFDNIDDPRQSFRLSFPQEGPNGVGSRQKSED</sequence>
<gene>
    <name evidence="1" type="ORF">ACFOUP_02440</name>
</gene>
<evidence type="ECO:0000313" key="2">
    <source>
        <dbReference type="Proteomes" id="UP001595766"/>
    </source>
</evidence>
<dbReference type="Proteomes" id="UP001595766">
    <property type="component" value="Unassembled WGS sequence"/>
</dbReference>
<dbReference type="RefSeq" id="WP_241292145.1">
    <property type="nucleotide sequence ID" value="NZ_JAKZGR010000003.1"/>
</dbReference>
<protein>
    <submittedName>
        <fullName evidence="1">Uncharacterized protein</fullName>
    </submittedName>
</protein>
<organism evidence="1 2">
    <name type="scientific">Belliella kenyensis</name>
    <dbReference type="NCBI Taxonomy" id="1472724"/>
    <lineage>
        <taxon>Bacteria</taxon>
        <taxon>Pseudomonadati</taxon>
        <taxon>Bacteroidota</taxon>
        <taxon>Cytophagia</taxon>
        <taxon>Cytophagales</taxon>
        <taxon>Cyclobacteriaceae</taxon>
        <taxon>Belliella</taxon>
    </lineage>
</organism>
<accession>A0ABV8EGQ5</accession>
<reference evidence="2" key="1">
    <citation type="journal article" date="2019" name="Int. J. Syst. Evol. Microbiol.">
        <title>The Global Catalogue of Microorganisms (GCM) 10K type strain sequencing project: providing services to taxonomists for standard genome sequencing and annotation.</title>
        <authorList>
            <consortium name="The Broad Institute Genomics Platform"/>
            <consortium name="The Broad Institute Genome Sequencing Center for Infectious Disease"/>
            <person name="Wu L."/>
            <person name="Ma J."/>
        </authorList>
    </citation>
    <scope>NUCLEOTIDE SEQUENCE [LARGE SCALE GENOMIC DNA]</scope>
    <source>
        <strain evidence="2">CECT 8551</strain>
    </source>
</reference>
<dbReference type="PROSITE" id="PS51257">
    <property type="entry name" value="PROKAR_LIPOPROTEIN"/>
    <property type="match status" value="1"/>
</dbReference>
<comment type="caution">
    <text evidence="1">The sequence shown here is derived from an EMBL/GenBank/DDBJ whole genome shotgun (WGS) entry which is preliminary data.</text>
</comment>
<keyword evidence="2" id="KW-1185">Reference proteome</keyword>